<evidence type="ECO:0000256" key="5">
    <source>
        <dbReference type="ARBA" id="ARBA00022679"/>
    </source>
</evidence>
<keyword evidence="7" id="KW-0862">Zinc</keyword>
<comment type="catalytic activity">
    <reaction evidence="9 10">
        <text>propanoyl-CoA + phosphate = propanoyl phosphate + CoA</text>
        <dbReference type="Rhea" id="RHEA:28046"/>
        <dbReference type="ChEBI" id="CHEBI:43474"/>
        <dbReference type="ChEBI" id="CHEBI:57287"/>
        <dbReference type="ChEBI" id="CHEBI:57392"/>
        <dbReference type="ChEBI" id="CHEBI:58933"/>
        <dbReference type="EC" id="2.3.1.222"/>
    </reaction>
</comment>
<evidence type="ECO:0000256" key="8">
    <source>
        <dbReference type="ARBA" id="ARBA00023315"/>
    </source>
</evidence>
<accession>A0AA42BQZ2</accession>
<reference evidence="11" key="1">
    <citation type="submission" date="2022-07" db="EMBL/GenBank/DDBJ databases">
        <authorList>
            <person name="Li W.-J."/>
            <person name="Deng Q.-Q."/>
        </authorList>
    </citation>
    <scope>NUCLEOTIDE SEQUENCE</scope>
    <source>
        <strain evidence="11">SYSU M60031</strain>
    </source>
</reference>
<dbReference type="Proteomes" id="UP001156102">
    <property type="component" value="Unassembled WGS sequence"/>
</dbReference>
<dbReference type="PANTHER" id="PTHR39453">
    <property type="entry name" value="PHOSPHATE PROPANOYLTRANSFERASE"/>
    <property type="match status" value="1"/>
</dbReference>
<keyword evidence="5 10" id="KW-0808">Transferase</keyword>
<evidence type="ECO:0000256" key="7">
    <source>
        <dbReference type="ARBA" id="ARBA00022833"/>
    </source>
</evidence>
<dbReference type="InterPro" id="IPR008300">
    <property type="entry name" value="PTAC"/>
</dbReference>
<evidence type="ECO:0000256" key="9">
    <source>
        <dbReference type="ARBA" id="ARBA00047589"/>
    </source>
</evidence>
<comment type="function">
    <text evidence="10">Involved in 1,2-propanediol (1,2-PD) degradation by catalyzing the conversion of propanoyl-CoA to propanoyl-phosphate.</text>
</comment>
<protein>
    <recommendedName>
        <fullName evidence="4 10">Phosphate propanoyltransferase</fullName>
        <ecNumber evidence="3 10">2.3.1.222</ecNumber>
    </recommendedName>
</protein>
<dbReference type="EMBL" id="JANCLT010000011">
    <property type="protein sequence ID" value="MCP8970407.1"/>
    <property type="molecule type" value="Genomic_DNA"/>
</dbReference>
<evidence type="ECO:0000256" key="10">
    <source>
        <dbReference type="PIRNR" id="PIRNR010130"/>
    </source>
</evidence>
<evidence type="ECO:0000256" key="6">
    <source>
        <dbReference type="ARBA" id="ARBA00022723"/>
    </source>
</evidence>
<sequence>MQKPPITEQIVREVLLRLQTHTIPIAVSARHVHLSQQHLSILFGSGHELKKKRELSQPGQFAAAETVLLAGPRGCIERVRVLGPCRRETQVEISRTDALRLGVAPPVRESGDTKGSAAVTIIGPAGSLFIKEGCIVAQRHIHMSPQDAQTFQVQNGELVQVEVQGERPLLFQHVRVRVSPRYQLEMHIDTDEANAAGVAGTGRGILRRKGGGPAESRADYTDCSLDYAAAGGGK</sequence>
<evidence type="ECO:0000256" key="1">
    <source>
        <dbReference type="ARBA" id="ARBA00001947"/>
    </source>
</evidence>
<evidence type="ECO:0000256" key="3">
    <source>
        <dbReference type="ARBA" id="ARBA00012206"/>
    </source>
</evidence>
<dbReference type="AlphaFoldDB" id="A0AA42BQZ2"/>
<evidence type="ECO:0000313" key="11">
    <source>
        <dbReference type="EMBL" id="MCP8970407.1"/>
    </source>
</evidence>
<organism evidence="11 12">
    <name type="scientific">Ectobacillus ponti</name>
    <dbReference type="NCBI Taxonomy" id="2961894"/>
    <lineage>
        <taxon>Bacteria</taxon>
        <taxon>Bacillati</taxon>
        <taxon>Bacillota</taxon>
        <taxon>Bacilli</taxon>
        <taxon>Bacillales</taxon>
        <taxon>Bacillaceae</taxon>
        <taxon>Ectobacillus</taxon>
    </lineage>
</organism>
<comment type="cofactor">
    <cofactor evidence="1">
        <name>Zn(2+)</name>
        <dbReference type="ChEBI" id="CHEBI:29105"/>
    </cofactor>
</comment>
<dbReference type="RefSeq" id="WP_254760326.1">
    <property type="nucleotide sequence ID" value="NZ_JANCLT010000011.1"/>
</dbReference>
<proteinExistence type="inferred from homology"/>
<keyword evidence="8 10" id="KW-0012">Acyltransferase</keyword>
<gene>
    <name evidence="11" type="ORF">NK662_17940</name>
</gene>
<dbReference type="PANTHER" id="PTHR39453:SF1">
    <property type="entry name" value="PHOSPHATE PROPANOYLTRANSFERASE"/>
    <property type="match status" value="1"/>
</dbReference>
<dbReference type="NCBIfam" id="NF011652">
    <property type="entry name" value="PRK15070.1"/>
    <property type="match status" value="1"/>
</dbReference>
<comment type="similarity">
    <text evidence="2 10">Belongs to the PduL family.</text>
</comment>
<dbReference type="PIRSF" id="PIRSF010130">
    <property type="entry name" value="PduL"/>
    <property type="match status" value="1"/>
</dbReference>
<keyword evidence="6" id="KW-0479">Metal-binding</keyword>
<dbReference type="GO" id="GO:0016747">
    <property type="term" value="F:acyltransferase activity, transferring groups other than amino-acyl groups"/>
    <property type="evidence" value="ECO:0007669"/>
    <property type="project" value="InterPro"/>
</dbReference>
<dbReference type="Pfam" id="PF06130">
    <property type="entry name" value="PTAC"/>
    <property type="match status" value="1"/>
</dbReference>
<comment type="caution">
    <text evidence="11">The sequence shown here is derived from an EMBL/GenBank/DDBJ whole genome shotgun (WGS) entry which is preliminary data.</text>
</comment>
<dbReference type="GO" id="GO:0046872">
    <property type="term" value="F:metal ion binding"/>
    <property type="evidence" value="ECO:0007669"/>
    <property type="project" value="UniProtKB-KW"/>
</dbReference>
<name>A0AA42BQZ2_9BACI</name>
<keyword evidence="12" id="KW-1185">Reference proteome</keyword>
<comment type="pathway">
    <text evidence="10">Polyol metabolism; 1,2-propanediol degradation.</text>
</comment>
<evidence type="ECO:0000256" key="2">
    <source>
        <dbReference type="ARBA" id="ARBA00007342"/>
    </source>
</evidence>
<dbReference type="EC" id="2.3.1.222" evidence="3 10"/>
<evidence type="ECO:0000256" key="4">
    <source>
        <dbReference type="ARBA" id="ARBA00020837"/>
    </source>
</evidence>
<evidence type="ECO:0000313" key="12">
    <source>
        <dbReference type="Proteomes" id="UP001156102"/>
    </source>
</evidence>